<keyword evidence="3" id="KW-1185">Reference proteome</keyword>
<organism evidence="2 3">
    <name type="scientific">Purpureocillium takamizusanense</name>
    <dbReference type="NCBI Taxonomy" id="2060973"/>
    <lineage>
        <taxon>Eukaryota</taxon>
        <taxon>Fungi</taxon>
        <taxon>Dikarya</taxon>
        <taxon>Ascomycota</taxon>
        <taxon>Pezizomycotina</taxon>
        <taxon>Sordariomycetes</taxon>
        <taxon>Hypocreomycetidae</taxon>
        <taxon>Hypocreales</taxon>
        <taxon>Ophiocordycipitaceae</taxon>
        <taxon>Purpureocillium</taxon>
    </lineage>
</organism>
<reference evidence="2" key="1">
    <citation type="submission" date="2021-11" db="EMBL/GenBank/DDBJ databases">
        <title>Purpureocillium_takamizusanense_genome.</title>
        <authorList>
            <person name="Nguyen N.-H."/>
        </authorList>
    </citation>
    <scope>NUCLEOTIDE SEQUENCE</scope>
    <source>
        <strain evidence="2">PT3</strain>
    </source>
</reference>
<accession>A0A9Q8V9Q3</accession>
<dbReference type="Proteomes" id="UP000829364">
    <property type="component" value="Chromosome 4"/>
</dbReference>
<evidence type="ECO:0000256" key="1">
    <source>
        <dbReference type="SAM" id="MobiDB-lite"/>
    </source>
</evidence>
<name>A0A9Q8V9Q3_9HYPO</name>
<feature type="region of interest" description="Disordered" evidence="1">
    <location>
        <begin position="531"/>
        <end position="561"/>
    </location>
</feature>
<evidence type="ECO:0000313" key="2">
    <source>
        <dbReference type="EMBL" id="UNI18515.1"/>
    </source>
</evidence>
<dbReference type="EMBL" id="CP086357">
    <property type="protein sequence ID" value="UNI18515.1"/>
    <property type="molecule type" value="Genomic_DNA"/>
</dbReference>
<dbReference type="OrthoDB" id="4928116at2759"/>
<feature type="compositionally biased region" description="Basic and acidic residues" evidence="1">
    <location>
        <begin position="9"/>
        <end position="21"/>
    </location>
</feature>
<feature type="region of interest" description="Disordered" evidence="1">
    <location>
        <begin position="1"/>
        <end position="21"/>
    </location>
</feature>
<sequence>MSPHRRKDTTHAMADESDKSRAALRGETVPAELDSDLTIRCVIRGIRYNDGYATELRDKCTIPSITRALNARAIMSNRIPHIANDDEMPYCFWHPDVPNEQTLRQLLQRYPESAVLRYGAGRACAVAGYASLYRELDLLPEVSIAEEARDGGTTGGKEIFDVIMSQPTRYAVMDDYRRALHDPPVPDACLNGDMCTRSALECKQIFPDPQDSRAVLRPPRFDITEDWGIDTTGTRFESKAVSHETLTLLHKPLPRDLPAVDKDLLILLAAWSGNIDRYVRLRRPTMISGERQCVVRGIYHDSLFARWCYEELDSSFRKYAYARFVMNGDLSWLTDDVADDDLPDLIWHPDVADGHVYEELARRRPTMKASCAHACIVGNAPGPFVRIDPPPVASAWVEADACLNREFAQLFERKATLLGTSLGDLLRIQDESTESESRDERYWDTFLVVENGGPIRPQLCSKVTLENIGFMPPEGADDAPTKNIRSIFAYDTMAPRVQVPAGYELLDLTEVYRDAPFVEAEVRPLLGLYPNPRRPEGGYRRRGGSRGRGCPGREAIEKPRL</sequence>
<dbReference type="GeneID" id="72066730"/>
<dbReference type="KEGG" id="ptkz:JDV02_004779"/>
<protein>
    <submittedName>
        <fullName evidence="2">Uncharacterized protein</fullName>
    </submittedName>
</protein>
<gene>
    <name evidence="2" type="ORF">JDV02_004779</name>
</gene>
<evidence type="ECO:0000313" key="3">
    <source>
        <dbReference type="Proteomes" id="UP000829364"/>
    </source>
</evidence>
<dbReference type="AlphaFoldDB" id="A0A9Q8V9Q3"/>
<proteinExistence type="predicted"/>
<dbReference type="RefSeq" id="XP_047841996.1">
    <property type="nucleotide sequence ID" value="XM_047986016.1"/>
</dbReference>